<evidence type="ECO:0000313" key="3">
    <source>
        <dbReference type="Proteomes" id="UP000216345"/>
    </source>
</evidence>
<dbReference type="AlphaFoldDB" id="A0A256FUI1"/>
<reference evidence="2 3" key="1">
    <citation type="submission" date="2017-07" db="EMBL/GenBank/DDBJ databases">
        <title>Phylogenetic study on the rhizospheric bacterium Ochrobactrum sp. A44.</title>
        <authorList>
            <person name="Krzyzanowska D.M."/>
            <person name="Ossowicki A."/>
            <person name="Rajewska M."/>
            <person name="Maciag T."/>
            <person name="Kaczynski Z."/>
            <person name="Czerwicka M."/>
            <person name="Jafra S."/>
        </authorList>
    </citation>
    <scope>NUCLEOTIDE SEQUENCE [LARGE SCALE GENOMIC DNA]</scope>
    <source>
        <strain evidence="2 3">PR17</strain>
    </source>
</reference>
<comment type="caution">
    <text evidence="2">The sequence shown here is derived from an EMBL/GenBank/DDBJ whole genome shotgun (WGS) entry which is preliminary data.</text>
</comment>
<name>A0A256FUI1_9HYPH</name>
<evidence type="ECO:0000313" key="2">
    <source>
        <dbReference type="EMBL" id="OYR18410.1"/>
    </source>
</evidence>
<evidence type="ECO:0000259" key="1">
    <source>
        <dbReference type="Pfam" id="PF06568"/>
    </source>
</evidence>
<accession>A0A256FUI1</accession>
<dbReference type="Proteomes" id="UP000216345">
    <property type="component" value="Unassembled WGS sequence"/>
</dbReference>
<keyword evidence="3" id="KW-1185">Reference proteome</keyword>
<gene>
    <name evidence="2" type="ORF">CEV32_3195</name>
</gene>
<dbReference type="RefSeq" id="WP_094573615.1">
    <property type="nucleotide sequence ID" value="NZ_JBHEEL010000010.1"/>
</dbReference>
<sequence length="100" mass="11285">MTAISKTTMTPLPTTSATTSVLKQMVNAVFTSVMRRWTLFRNRRHVLRLNELDNHLLKDIGLQSGDIYTAIHKRGADDPTRILAALADARLRVEATRHIC</sequence>
<dbReference type="Pfam" id="PF06568">
    <property type="entry name" value="YjiS-like"/>
    <property type="match status" value="1"/>
</dbReference>
<dbReference type="InterPro" id="IPR009506">
    <property type="entry name" value="YjiS-like"/>
</dbReference>
<dbReference type="EMBL" id="NNRK01000012">
    <property type="protein sequence ID" value="OYR18410.1"/>
    <property type="molecule type" value="Genomic_DNA"/>
</dbReference>
<feature type="domain" description="YjiS-like" evidence="1">
    <location>
        <begin position="34"/>
        <end position="68"/>
    </location>
</feature>
<protein>
    <recommendedName>
        <fullName evidence="1">YjiS-like domain-containing protein</fullName>
    </recommendedName>
</protein>
<organism evidence="2 3">
    <name type="scientific">Brucella rhizosphaerae</name>
    <dbReference type="NCBI Taxonomy" id="571254"/>
    <lineage>
        <taxon>Bacteria</taxon>
        <taxon>Pseudomonadati</taxon>
        <taxon>Pseudomonadota</taxon>
        <taxon>Alphaproteobacteria</taxon>
        <taxon>Hyphomicrobiales</taxon>
        <taxon>Brucellaceae</taxon>
        <taxon>Brucella/Ochrobactrum group</taxon>
        <taxon>Brucella</taxon>
    </lineage>
</organism>
<proteinExistence type="predicted"/>
<dbReference type="OrthoDB" id="8019852at2"/>